<reference evidence="4" key="1">
    <citation type="journal article" date="2011" name="MBio">
        <title>Novel metabolic attributes of the genus Cyanothece, comprising a group of unicellular nitrogen-fixing Cyanobacteria.</title>
        <authorList>
            <person name="Bandyopadhyay A."/>
            <person name="Elvitigala T."/>
            <person name="Welsh E."/>
            <person name="Stockel J."/>
            <person name="Liberton M."/>
            <person name="Min H."/>
            <person name="Sherman L.A."/>
            <person name="Pakrasi H.B."/>
        </authorList>
    </citation>
    <scope>NUCLEOTIDE SEQUENCE [LARGE SCALE GENOMIC DNA]</scope>
    <source>
        <strain evidence="4">PCC 7424</strain>
    </source>
</reference>
<feature type="domain" description="EfeO-type cupredoxin-like" evidence="2">
    <location>
        <begin position="63"/>
        <end position="164"/>
    </location>
</feature>
<evidence type="ECO:0000256" key="1">
    <source>
        <dbReference type="SAM" id="Phobius"/>
    </source>
</evidence>
<dbReference type="KEGG" id="cyc:PCC7424_4378"/>
<sequence>MIDFKKVTGIIAGLGLILGTTTTTVAMTPNTPSTSSTFRQIEQPLSLKLVVTLGGLGLIGLELWWFLFYQSQSQKAEAKEGVQELTITVDSGYVPNHVIVQAGQPVKLNFFRKDPSSCLNQVLIPDFKISKNLELNQMTSVEFTPEKTGQYSFTCGMNMFKGTIEVETAK</sequence>
<evidence type="ECO:0000313" key="4">
    <source>
        <dbReference type="Proteomes" id="UP000002384"/>
    </source>
</evidence>
<dbReference type="Proteomes" id="UP000002384">
    <property type="component" value="Chromosome"/>
</dbReference>
<dbReference type="eggNOG" id="COG4633">
    <property type="taxonomic scope" value="Bacteria"/>
</dbReference>
<keyword evidence="1" id="KW-1133">Transmembrane helix</keyword>
<dbReference type="RefSeq" id="WP_015956327.1">
    <property type="nucleotide sequence ID" value="NC_011729.1"/>
</dbReference>
<name>B7K8X4_GLOC7</name>
<evidence type="ECO:0000259" key="2">
    <source>
        <dbReference type="Pfam" id="PF13473"/>
    </source>
</evidence>
<dbReference type="InterPro" id="IPR028096">
    <property type="entry name" value="EfeO_Cupredoxin"/>
</dbReference>
<proteinExistence type="predicted"/>
<dbReference type="SUPFAM" id="SSF49503">
    <property type="entry name" value="Cupredoxins"/>
    <property type="match status" value="1"/>
</dbReference>
<dbReference type="Gene3D" id="2.60.40.420">
    <property type="entry name" value="Cupredoxins - blue copper proteins"/>
    <property type="match status" value="1"/>
</dbReference>
<dbReference type="EMBL" id="CP001291">
    <property type="protein sequence ID" value="ACK72743.1"/>
    <property type="molecule type" value="Genomic_DNA"/>
</dbReference>
<keyword evidence="4" id="KW-1185">Reference proteome</keyword>
<dbReference type="HOGENOM" id="CLU_131523_0_0_3"/>
<gene>
    <name evidence="3" type="ordered locus">PCC7424_4378</name>
</gene>
<accession>B7K8X4</accession>
<dbReference type="Pfam" id="PF13473">
    <property type="entry name" value="Cupredoxin_1"/>
    <property type="match status" value="1"/>
</dbReference>
<keyword evidence="1" id="KW-0472">Membrane</keyword>
<dbReference type="InterPro" id="IPR008972">
    <property type="entry name" value="Cupredoxin"/>
</dbReference>
<keyword evidence="1" id="KW-0812">Transmembrane</keyword>
<protein>
    <recommendedName>
        <fullName evidence="2">EfeO-type cupredoxin-like domain-containing protein</fullName>
    </recommendedName>
</protein>
<dbReference type="OrthoDB" id="9800141at2"/>
<organism evidence="3 4">
    <name type="scientific">Gloeothece citriformis (strain PCC 7424)</name>
    <name type="common">Cyanothece sp. (strain PCC 7424)</name>
    <dbReference type="NCBI Taxonomy" id="65393"/>
    <lineage>
        <taxon>Bacteria</taxon>
        <taxon>Bacillati</taxon>
        <taxon>Cyanobacteriota</taxon>
        <taxon>Cyanophyceae</taxon>
        <taxon>Oscillatoriophycideae</taxon>
        <taxon>Chroococcales</taxon>
        <taxon>Aphanothecaceae</taxon>
        <taxon>Gloeothece</taxon>
        <taxon>Gloeothece citriformis</taxon>
    </lineage>
</organism>
<dbReference type="AlphaFoldDB" id="B7K8X4"/>
<feature type="transmembrane region" description="Helical" evidence="1">
    <location>
        <begin position="50"/>
        <end position="69"/>
    </location>
</feature>
<evidence type="ECO:0000313" key="3">
    <source>
        <dbReference type="EMBL" id="ACK72743.1"/>
    </source>
</evidence>